<reference evidence="1 2" key="1">
    <citation type="journal article" date="2019" name="Sci. Rep.">
        <title>Orb-weaving spider Araneus ventricosus genome elucidates the spidroin gene catalogue.</title>
        <authorList>
            <person name="Kono N."/>
            <person name="Nakamura H."/>
            <person name="Ohtoshi R."/>
            <person name="Moran D.A.P."/>
            <person name="Shinohara A."/>
            <person name="Yoshida Y."/>
            <person name="Fujiwara M."/>
            <person name="Mori M."/>
            <person name="Tomita M."/>
            <person name="Arakawa K."/>
        </authorList>
    </citation>
    <scope>NUCLEOTIDE SEQUENCE [LARGE SCALE GENOMIC DNA]</scope>
</reference>
<organism evidence="1 2">
    <name type="scientific">Araneus ventricosus</name>
    <name type="common">Orbweaver spider</name>
    <name type="synonym">Epeira ventricosa</name>
    <dbReference type="NCBI Taxonomy" id="182803"/>
    <lineage>
        <taxon>Eukaryota</taxon>
        <taxon>Metazoa</taxon>
        <taxon>Ecdysozoa</taxon>
        <taxon>Arthropoda</taxon>
        <taxon>Chelicerata</taxon>
        <taxon>Arachnida</taxon>
        <taxon>Araneae</taxon>
        <taxon>Araneomorphae</taxon>
        <taxon>Entelegynae</taxon>
        <taxon>Araneoidea</taxon>
        <taxon>Araneidae</taxon>
        <taxon>Araneus</taxon>
    </lineage>
</organism>
<dbReference type="Proteomes" id="UP000499080">
    <property type="component" value="Unassembled WGS sequence"/>
</dbReference>
<dbReference type="EMBL" id="BGPR01000416">
    <property type="protein sequence ID" value="GBM19085.1"/>
    <property type="molecule type" value="Genomic_DNA"/>
</dbReference>
<dbReference type="AlphaFoldDB" id="A0A4Y2DU14"/>
<gene>
    <name evidence="1" type="ORF">AVEN_236911_1</name>
</gene>
<keyword evidence="2" id="KW-1185">Reference proteome</keyword>
<evidence type="ECO:0000313" key="1">
    <source>
        <dbReference type="EMBL" id="GBM19085.1"/>
    </source>
</evidence>
<evidence type="ECO:0000313" key="2">
    <source>
        <dbReference type="Proteomes" id="UP000499080"/>
    </source>
</evidence>
<evidence type="ECO:0008006" key="3">
    <source>
        <dbReference type="Google" id="ProtNLM"/>
    </source>
</evidence>
<proteinExistence type="predicted"/>
<dbReference type="OrthoDB" id="7603018at2759"/>
<comment type="caution">
    <text evidence="1">The sequence shown here is derived from an EMBL/GenBank/DDBJ whole genome shotgun (WGS) entry which is preliminary data.</text>
</comment>
<name>A0A4Y2DU14_ARAVE</name>
<accession>A0A4Y2DU14</accession>
<sequence>MDFRRGIGNLTIQQQEAIVNGRAQVRTLLELGKQFNISESGISKFLKRWIDQGGVPKVPKSGRPRSTSHLFDRNVLRLSRGNTCLTAVDIARELCGPPPQTQNPLFVLSGVGFKQLD</sequence>
<protein>
    <recommendedName>
        <fullName evidence="3">Paired domain-containing protein</fullName>
    </recommendedName>
</protein>